<organism evidence="1 2">
    <name type="scientific">Puccinia sorghi</name>
    <dbReference type="NCBI Taxonomy" id="27349"/>
    <lineage>
        <taxon>Eukaryota</taxon>
        <taxon>Fungi</taxon>
        <taxon>Dikarya</taxon>
        <taxon>Basidiomycota</taxon>
        <taxon>Pucciniomycotina</taxon>
        <taxon>Pucciniomycetes</taxon>
        <taxon>Pucciniales</taxon>
        <taxon>Pucciniaceae</taxon>
        <taxon>Puccinia</taxon>
    </lineage>
</organism>
<name>A0A0L6UCS9_9BASI</name>
<dbReference type="EMBL" id="LAVV01012751">
    <property type="protein sequence ID" value="KNZ46359.1"/>
    <property type="molecule type" value="Genomic_DNA"/>
</dbReference>
<feature type="non-terminal residue" evidence="1">
    <location>
        <position position="1"/>
    </location>
</feature>
<reference evidence="1 2" key="1">
    <citation type="submission" date="2015-08" db="EMBL/GenBank/DDBJ databases">
        <title>Next Generation Sequencing and Analysis of the Genome of Puccinia sorghi L Schw, the Causal Agent of Maize Common Rust.</title>
        <authorList>
            <person name="Rochi L."/>
            <person name="Burguener G."/>
            <person name="Darino M."/>
            <person name="Turjanski A."/>
            <person name="Kreff E."/>
            <person name="Dieguez M.J."/>
            <person name="Sacco F."/>
        </authorList>
    </citation>
    <scope>NUCLEOTIDE SEQUENCE [LARGE SCALE GENOMIC DNA]</scope>
    <source>
        <strain evidence="1 2">RO10H11247</strain>
    </source>
</reference>
<protein>
    <submittedName>
        <fullName evidence="1">Uncharacterized protein</fullName>
    </submittedName>
</protein>
<dbReference type="AlphaFoldDB" id="A0A0L6UCS9"/>
<dbReference type="OrthoDB" id="2801217at2759"/>
<sequence length="119" mass="13462">CKQRSVTYSSTEAELNPLLDSFHEGIWLKALLVKKFGSNPKTQHIDLKTKGLRQEVKCNNVRVKLVKTDEMVANTLTKAASKPSILNLLHHIDPDFITPYFVCDSLVISLCHVFFYSPS</sequence>
<evidence type="ECO:0000313" key="2">
    <source>
        <dbReference type="Proteomes" id="UP000037035"/>
    </source>
</evidence>
<comment type="caution">
    <text evidence="1">The sequence shown here is derived from an EMBL/GenBank/DDBJ whole genome shotgun (WGS) entry which is preliminary data.</text>
</comment>
<feature type="non-terminal residue" evidence="1">
    <location>
        <position position="119"/>
    </location>
</feature>
<proteinExistence type="predicted"/>
<evidence type="ECO:0000313" key="1">
    <source>
        <dbReference type="EMBL" id="KNZ46359.1"/>
    </source>
</evidence>
<dbReference type="Proteomes" id="UP000037035">
    <property type="component" value="Unassembled WGS sequence"/>
</dbReference>
<dbReference type="VEuPathDB" id="FungiDB:VP01_7330g2"/>
<keyword evidence="2" id="KW-1185">Reference proteome</keyword>
<gene>
    <name evidence="1" type="ORF">VP01_7330g2</name>
</gene>
<accession>A0A0L6UCS9</accession>